<feature type="domain" description="tRNA/rRNA methyltransferase SpoU type" evidence="5">
    <location>
        <begin position="2"/>
        <end position="148"/>
    </location>
</feature>
<evidence type="ECO:0000256" key="3">
    <source>
        <dbReference type="ARBA" id="ARBA00022679"/>
    </source>
</evidence>
<evidence type="ECO:0000256" key="4">
    <source>
        <dbReference type="ARBA" id="ARBA00022691"/>
    </source>
</evidence>
<dbReference type="NCBIfam" id="TIGR00050">
    <property type="entry name" value="rRNA_methyl_1"/>
    <property type="match status" value="1"/>
</dbReference>
<accession>A0A1W1BXH5</accession>
<comment type="similarity">
    <text evidence="1">Belongs to the class IV-like SAM-binding methyltransferase superfamily. RNA methyltransferase TrmH family.</text>
</comment>
<dbReference type="PANTHER" id="PTHR42786:SF2">
    <property type="entry name" value="TRNA (CYTIDINE_URIDINE-2'-O-)-METHYLTRANSFERASE TRMJ"/>
    <property type="match status" value="1"/>
</dbReference>
<keyword evidence="3 6" id="KW-0808">Transferase</keyword>
<dbReference type="GO" id="GO:0002128">
    <property type="term" value="P:tRNA nucleoside ribose methylation"/>
    <property type="evidence" value="ECO:0007669"/>
    <property type="project" value="TreeGrafter"/>
</dbReference>
<evidence type="ECO:0000259" key="5">
    <source>
        <dbReference type="Pfam" id="PF00588"/>
    </source>
</evidence>
<dbReference type="InterPro" id="IPR001537">
    <property type="entry name" value="SpoU_MeTrfase"/>
</dbReference>
<dbReference type="InterPro" id="IPR004384">
    <property type="entry name" value="RNA_MeTrfase_TrmJ/LasT"/>
</dbReference>
<dbReference type="AlphaFoldDB" id="A0A1W1BXH5"/>
<dbReference type="GO" id="GO:0008173">
    <property type="term" value="F:RNA methyltransferase activity"/>
    <property type="evidence" value="ECO:0007669"/>
    <property type="project" value="InterPro"/>
</dbReference>
<dbReference type="InterPro" id="IPR029028">
    <property type="entry name" value="Alpha/beta_knot_MTases"/>
</dbReference>
<dbReference type="InterPro" id="IPR029026">
    <property type="entry name" value="tRNA_m1G_MTases_N"/>
</dbReference>
<keyword evidence="4" id="KW-0949">S-adenosyl-L-methionine</keyword>
<proteinExistence type="inferred from homology"/>
<sequence length="232" mass="25978">MVETSEAGNIGAAARAMKNMALSRLYLVKPKNFPSAVATARASGADDVLSNAIVCESLIQALDGCHLVIGASARQRSIKWQQLDVVESCSLIDKTLKTQDQEVAIIFGTENAGLTNEQLDLCQVLMTIPGNPDYFSLNIAQAIQVFSYQLFVQFQQKSVINEEVKNLASFKELENFYQHLEKVMLEIDYVDKTKPIEKLIRRIRALFNRALPLKDEVAILRGFLTQVEKIRK</sequence>
<dbReference type="Gene3D" id="3.40.1280.10">
    <property type="match status" value="1"/>
</dbReference>
<evidence type="ECO:0000256" key="1">
    <source>
        <dbReference type="ARBA" id="ARBA00007228"/>
    </source>
</evidence>
<keyword evidence="2 6" id="KW-0489">Methyltransferase</keyword>
<dbReference type="PANTHER" id="PTHR42786">
    <property type="entry name" value="TRNA/RRNA METHYLTRANSFERASE"/>
    <property type="match status" value="1"/>
</dbReference>
<reference evidence="6" key="1">
    <citation type="submission" date="2016-10" db="EMBL/GenBank/DDBJ databases">
        <authorList>
            <person name="de Groot N.N."/>
        </authorList>
    </citation>
    <scope>NUCLEOTIDE SEQUENCE</scope>
</reference>
<gene>
    <name evidence="6" type="ORF">MNB_SUP05-5-776</name>
</gene>
<dbReference type="SUPFAM" id="SSF75217">
    <property type="entry name" value="alpha/beta knot"/>
    <property type="match status" value="1"/>
</dbReference>
<dbReference type="GO" id="GO:0005829">
    <property type="term" value="C:cytosol"/>
    <property type="evidence" value="ECO:0007669"/>
    <property type="project" value="TreeGrafter"/>
</dbReference>
<evidence type="ECO:0000313" key="6">
    <source>
        <dbReference type="EMBL" id="SFV58236.1"/>
    </source>
</evidence>
<dbReference type="Pfam" id="PF00588">
    <property type="entry name" value="SpoU_methylase"/>
    <property type="match status" value="1"/>
</dbReference>
<dbReference type="EMBL" id="FPHJ01000023">
    <property type="protein sequence ID" value="SFV58236.1"/>
    <property type="molecule type" value="Genomic_DNA"/>
</dbReference>
<dbReference type="CDD" id="cd18093">
    <property type="entry name" value="SpoU-like_TrmJ"/>
    <property type="match status" value="1"/>
</dbReference>
<dbReference type="PIRSF" id="PIRSF004808">
    <property type="entry name" value="LasT"/>
    <property type="match status" value="1"/>
</dbReference>
<dbReference type="Gene3D" id="1.10.8.590">
    <property type="match status" value="1"/>
</dbReference>
<evidence type="ECO:0000256" key="2">
    <source>
        <dbReference type="ARBA" id="ARBA00022603"/>
    </source>
</evidence>
<name>A0A1W1BXH5_9ZZZZ</name>
<organism evidence="6">
    <name type="scientific">hydrothermal vent metagenome</name>
    <dbReference type="NCBI Taxonomy" id="652676"/>
    <lineage>
        <taxon>unclassified sequences</taxon>
        <taxon>metagenomes</taxon>
        <taxon>ecological metagenomes</taxon>
    </lineage>
</organism>
<dbReference type="GO" id="GO:0003723">
    <property type="term" value="F:RNA binding"/>
    <property type="evidence" value="ECO:0007669"/>
    <property type="project" value="InterPro"/>
</dbReference>
<protein>
    <submittedName>
        <fullName evidence="6">tRNA:Cm32/Um32 methyltransferase</fullName>
    </submittedName>
</protein>